<feature type="transmembrane region" description="Helical" evidence="1">
    <location>
        <begin position="35"/>
        <end position="56"/>
    </location>
</feature>
<reference evidence="2 3" key="1">
    <citation type="journal article" date="2012" name="J. Bacteriol.">
        <title>Draft Genome Sequence of an Ammonia-Oxidizing Archaeon, "Candidatus Nitrosopumilus koreensis" AR1, from Marine Sediment.</title>
        <authorList>
            <person name="Park S.J."/>
            <person name="Kim J.G."/>
            <person name="Jung M.Y."/>
            <person name="Kim S.J."/>
            <person name="Cha I.T."/>
            <person name="Kwon K."/>
            <person name="Lee J.H."/>
            <person name="Rhee S.K."/>
        </authorList>
    </citation>
    <scope>NUCLEOTIDE SEQUENCE [LARGE SCALE GENOMIC DNA]</scope>
    <source>
        <strain evidence="2 3">AR1</strain>
    </source>
</reference>
<keyword evidence="1" id="KW-0472">Membrane</keyword>
<feature type="transmembrane region" description="Helical" evidence="1">
    <location>
        <begin position="76"/>
        <end position="98"/>
    </location>
</feature>
<evidence type="ECO:0000256" key="1">
    <source>
        <dbReference type="SAM" id="Phobius"/>
    </source>
</evidence>
<evidence type="ECO:0000313" key="2">
    <source>
        <dbReference type="EMBL" id="AFS81266.1"/>
    </source>
</evidence>
<name>K0B9X9_9ARCH</name>
<dbReference type="AlphaFoldDB" id="K0B9X9"/>
<organism evidence="2 3">
    <name type="scientific">Candidatus Nitrosopumilus koreensis AR1</name>
    <dbReference type="NCBI Taxonomy" id="1229908"/>
    <lineage>
        <taxon>Archaea</taxon>
        <taxon>Nitrososphaerota</taxon>
        <taxon>Nitrososphaeria</taxon>
        <taxon>Nitrosopumilales</taxon>
        <taxon>Nitrosopumilaceae</taxon>
        <taxon>Nitrosopumilus</taxon>
    </lineage>
</organism>
<keyword evidence="1" id="KW-1133">Transmembrane helix</keyword>
<keyword evidence="3" id="KW-1185">Reference proteome</keyword>
<gene>
    <name evidence="2" type="ORF">NKOR_06975</name>
</gene>
<evidence type="ECO:0000313" key="3">
    <source>
        <dbReference type="Proteomes" id="UP000006101"/>
    </source>
</evidence>
<dbReference type="EMBL" id="CP003842">
    <property type="protein sequence ID" value="AFS81266.1"/>
    <property type="molecule type" value="Genomic_DNA"/>
</dbReference>
<accession>K0B9X9</accession>
<proteinExistence type="predicted"/>
<dbReference type="Proteomes" id="UP000006101">
    <property type="component" value="Chromosome"/>
</dbReference>
<protein>
    <submittedName>
        <fullName evidence="2">Uncharacterized protein</fullName>
    </submittedName>
</protein>
<dbReference type="KEGG" id="nkr:NKOR_06975"/>
<keyword evidence="1" id="KW-0812">Transmembrane</keyword>
<dbReference type="HOGENOM" id="CLU_2243695_0_0_2"/>
<sequence length="104" mass="11940">MSFFIDGIFFMIELFELIAEQHNEIVLDSDRFSNLSVIVSILSTFFLPFATSVFGYNAKIQLAKHGIVFTKSWKDYPFTLVTFSTLTFIFGSIHVIIINNGLFR</sequence>
<dbReference type="PATRIC" id="fig|1229908.8.peg.1514"/>